<dbReference type="Proteomes" id="UP000306509">
    <property type="component" value="Unassembled WGS sequence"/>
</dbReference>
<gene>
    <name evidence="1" type="primary">gabR_2</name>
    <name evidence="1" type="ORF">DSM106044_03252</name>
</gene>
<evidence type="ECO:0000313" key="2">
    <source>
        <dbReference type="Proteomes" id="UP000306509"/>
    </source>
</evidence>
<name>A0A4U8Q567_9FIRM</name>
<dbReference type="PANTHER" id="PTHR46577">
    <property type="entry name" value="HTH-TYPE TRANSCRIPTIONAL REGULATORY PROTEIN GABR"/>
    <property type="match status" value="1"/>
</dbReference>
<reference evidence="1 2" key="1">
    <citation type="journal article" date="2019" name="Anaerobe">
        <title>Detection of Robinsoniella peoriensis in multiple bone samples of a trauma patient.</title>
        <authorList>
            <person name="Schrottner P."/>
            <person name="Hartwich K."/>
            <person name="Bunk B."/>
            <person name="Schober I."/>
            <person name="Helbig S."/>
            <person name="Rudolph W.W."/>
            <person name="Gunzer F."/>
        </authorList>
    </citation>
    <scope>NUCLEOTIDE SEQUENCE [LARGE SCALE GENOMIC DNA]</scope>
    <source>
        <strain evidence="1 2">DSM 106044</strain>
    </source>
</reference>
<dbReference type="EMBL" id="QGQD01000061">
    <property type="protein sequence ID" value="TLC99950.1"/>
    <property type="molecule type" value="Genomic_DNA"/>
</dbReference>
<dbReference type="PANTHER" id="PTHR46577:SF1">
    <property type="entry name" value="HTH-TYPE TRANSCRIPTIONAL REGULATORY PROTEIN GABR"/>
    <property type="match status" value="1"/>
</dbReference>
<sequence>MSPAIRTDFMILPDQLLKDCKTQKTYSDVHTDALTQYTLAEFISSRSLEKHIWKMKKYYHRNQNHLIRELTDQFASEFKILGQAAGLHMVVRFHNTTFSRDLVQEIAHQGIRIYPIENYLLEHSGCNYASEILMGYSHLSFENIAEGVHILRKVIT</sequence>
<dbReference type="InterPro" id="IPR015421">
    <property type="entry name" value="PyrdxlP-dep_Trfase_major"/>
</dbReference>
<comment type="caution">
    <text evidence="1">The sequence shown here is derived from an EMBL/GenBank/DDBJ whole genome shotgun (WGS) entry which is preliminary data.</text>
</comment>
<evidence type="ECO:0000313" key="1">
    <source>
        <dbReference type="EMBL" id="TLC99950.1"/>
    </source>
</evidence>
<dbReference type="Gene3D" id="3.40.640.10">
    <property type="entry name" value="Type I PLP-dependent aspartate aminotransferase-like (Major domain)"/>
    <property type="match status" value="1"/>
</dbReference>
<dbReference type="SUPFAM" id="SSF53383">
    <property type="entry name" value="PLP-dependent transferases"/>
    <property type="match status" value="1"/>
</dbReference>
<dbReference type="InterPro" id="IPR051446">
    <property type="entry name" value="HTH_trans_reg/aminotransferase"/>
</dbReference>
<dbReference type="RefSeq" id="WP_138002985.1">
    <property type="nucleotide sequence ID" value="NZ_QGQD01000061.1"/>
</dbReference>
<proteinExistence type="predicted"/>
<accession>A0A4U8Q567</accession>
<protein>
    <submittedName>
        <fullName evidence="1">HTH-type transcriptional regulatory protein GabR</fullName>
    </submittedName>
</protein>
<organism evidence="1 2">
    <name type="scientific">Robinsoniella peoriensis</name>
    <dbReference type="NCBI Taxonomy" id="180332"/>
    <lineage>
        <taxon>Bacteria</taxon>
        <taxon>Bacillati</taxon>
        <taxon>Bacillota</taxon>
        <taxon>Clostridia</taxon>
        <taxon>Lachnospirales</taxon>
        <taxon>Lachnospiraceae</taxon>
        <taxon>Robinsoniella</taxon>
    </lineage>
</organism>
<dbReference type="AlphaFoldDB" id="A0A4U8Q567"/>
<dbReference type="InterPro" id="IPR015424">
    <property type="entry name" value="PyrdxlP-dep_Trfase"/>
</dbReference>
<dbReference type="STRING" id="180332.GCA_000797495_00971"/>
<keyword evidence="2" id="KW-1185">Reference proteome</keyword>